<dbReference type="OrthoDB" id="204958at2759"/>
<dbReference type="GO" id="GO:0031251">
    <property type="term" value="C:PAN complex"/>
    <property type="evidence" value="ECO:0007669"/>
    <property type="project" value="UniProtKB-UniRule"/>
</dbReference>
<reference evidence="11" key="1">
    <citation type="submission" date="2020-12" db="EMBL/GenBank/DDBJ databases">
        <title>Metabolic potential, ecology and presence of endohyphal bacteria is reflected in genomic diversity of Mucoromycotina.</title>
        <authorList>
            <person name="Muszewska A."/>
            <person name="Okrasinska A."/>
            <person name="Steczkiewicz K."/>
            <person name="Drgas O."/>
            <person name="Orlowska M."/>
            <person name="Perlinska-Lenart U."/>
            <person name="Aleksandrzak-Piekarczyk T."/>
            <person name="Szatraj K."/>
            <person name="Zielenkiewicz U."/>
            <person name="Pilsyk S."/>
            <person name="Malc E."/>
            <person name="Mieczkowski P."/>
            <person name="Kruszewska J.S."/>
            <person name="Biernat P."/>
            <person name="Pawlowska J."/>
        </authorList>
    </citation>
    <scope>NUCLEOTIDE SEQUENCE</scope>
    <source>
        <strain evidence="11">CBS 226.32</strain>
    </source>
</reference>
<keyword evidence="8" id="KW-0479">Metal-binding</keyword>
<comment type="subunit">
    <text evidence="7">Homodimer. Forms a heterotrimer with a catalytic subunit PAN2 to form the poly(A)-nuclease (PAN) deadenylation complex. Interacts (via PAM-2 motif) with poly(A)-binding protein PAB1 (via PABC domain), conferring substrate specificity of the enzyme complex.</text>
</comment>
<dbReference type="HAMAP" id="MF_03181">
    <property type="entry name" value="PAN3"/>
    <property type="match status" value="1"/>
</dbReference>
<dbReference type="PROSITE" id="PS50103">
    <property type="entry name" value="ZF_C3H1"/>
    <property type="match status" value="1"/>
</dbReference>
<dbReference type="Proteomes" id="UP000650833">
    <property type="component" value="Unassembled WGS sequence"/>
</dbReference>
<feature type="compositionally biased region" description="Low complexity" evidence="9">
    <location>
        <begin position="183"/>
        <end position="205"/>
    </location>
</feature>
<dbReference type="GO" id="GO:0008270">
    <property type="term" value="F:zinc ion binding"/>
    <property type="evidence" value="ECO:0007669"/>
    <property type="project" value="UniProtKB-KW"/>
</dbReference>
<comment type="caution">
    <text evidence="11">The sequence shown here is derived from an EMBL/GenBank/DDBJ whole genome shotgun (WGS) entry which is preliminary data.</text>
</comment>
<evidence type="ECO:0000256" key="1">
    <source>
        <dbReference type="ARBA" id="ARBA00004496"/>
    </source>
</evidence>
<evidence type="ECO:0000313" key="12">
    <source>
        <dbReference type="Proteomes" id="UP000650833"/>
    </source>
</evidence>
<dbReference type="PANTHER" id="PTHR12272">
    <property type="entry name" value="DEADENYLATION COMPLEX SUBUNIT PAN3"/>
    <property type="match status" value="1"/>
</dbReference>
<keyword evidence="6 7" id="KW-0175">Coiled coil</keyword>
<dbReference type="FunFam" id="1.20.5.5160:FF:000002">
    <property type="entry name" value="PAN2-PAN3 deadenylation complex subunit PAN3"/>
    <property type="match status" value="1"/>
</dbReference>
<dbReference type="Gene3D" id="6.10.250.3160">
    <property type="match status" value="1"/>
</dbReference>
<dbReference type="InterPro" id="IPR041332">
    <property type="entry name" value="Pan3_CK"/>
</dbReference>
<comment type="caution">
    <text evidence="7">Lacks conserved residue(s) required for the propagation of feature annotation.</text>
</comment>
<keyword evidence="4 7" id="KW-0547">Nucleotide-binding</keyword>
<comment type="function">
    <text evidence="7">Regulatory subunit of the poly(A)-nuclease (PAN) deadenylation complex, one of two cytoplasmic mRNA deadenylases involved in mRNA turnover. PAN specifically shortens poly(A) tails of RNA and the activity is stimulated by poly(A)-binding protein PAB1. PAN deadenylation is followed by rapid degradation of the shortened mRNA tails by the CCR4-NOT complex. Deadenylated mRNAs are then degraded by two alternative mechanisms, namely exosome-mediated 3'-5' exonucleolytic degradation, or deadenlyation-dependent mRNA decaping and subsequent 5'-3' exonucleolytic degradation by XRN1. May also be involved in post-transcriptional maturation of mRNA poly(A) tails. PAN3 acts as a positive regulator for PAN activity, recruiting the catalytic subunit PAN2 to mRNA via its interaction with RNA and with PAB1.</text>
</comment>
<dbReference type="PANTHER" id="PTHR12272:SF11">
    <property type="entry name" value="PAN2-PAN3 DEADENYLATION COMPLEX SUBUNIT PAN3"/>
    <property type="match status" value="1"/>
</dbReference>
<feature type="compositionally biased region" description="Polar residues" evidence="9">
    <location>
        <begin position="148"/>
        <end position="182"/>
    </location>
</feature>
<dbReference type="InterPro" id="IPR011009">
    <property type="entry name" value="Kinase-like_dom_sf"/>
</dbReference>
<evidence type="ECO:0000256" key="9">
    <source>
        <dbReference type="SAM" id="MobiDB-lite"/>
    </source>
</evidence>
<name>A0A8H7R1C8_9FUNG</name>
<dbReference type="InterPro" id="IPR000571">
    <property type="entry name" value="Znf_CCCH"/>
</dbReference>
<feature type="compositionally biased region" description="Low complexity" evidence="9">
    <location>
        <begin position="224"/>
        <end position="238"/>
    </location>
</feature>
<evidence type="ECO:0000256" key="4">
    <source>
        <dbReference type="ARBA" id="ARBA00022741"/>
    </source>
</evidence>
<feature type="domain" description="C3H1-type" evidence="10">
    <location>
        <begin position="47"/>
        <end position="76"/>
    </location>
</feature>
<evidence type="ECO:0000256" key="3">
    <source>
        <dbReference type="ARBA" id="ARBA00022664"/>
    </source>
</evidence>
<evidence type="ECO:0000256" key="8">
    <source>
        <dbReference type="PROSITE-ProRule" id="PRU00723"/>
    </source>
</evidence>
<dbReference type="SUPFAM" id="SSF56112">
    <property type="entry name" value="Protein kinase-like (PK-like)"/>
    <property type="match status" value="1"/>
</dbReference>
<keyword evidence="2 7" id="KW-0963">Cytoplasm</keyword>
<keyword evidence="8" id="KW-0863">Zinc-finger</keyword>
<keyword evidence="8" id="KW-0862">Zinc</keyword>
<feature type="zinc finger region" description="C3H1-type" evidence="8">
    <location>
        <begin position="47"/>
        <end position="76"/>
    </location>
</feature>
<dbReference type="EMBL" id="JAEPRC010000266">
    <property type="protein sequence ID" value="KAG2202075.1"/>
    <property type="molecule type" value="Genomic_DNA"/>
</dbReference>
<comment type="domain">
    <text evidence="7">Contains a pseudokinase domain. The protein kinase domain is predicted to be catalytically inactive because some of the residues important for catalytic activity are substituted and it lacks the equivalent of the binding site for a peptide substrate. However, it has retained an ATP-binding site and ATP-binding is required for mRNA degradation, stimulating the activity of the PAN2 nuclease in vitro. The nucleotide-binding site is juxtaposed to the RNase active site of PAN2 in the complex and may actually bind nucleosides of a poly(A) RNA rather than ATP, feeding the poly(A)-tail to the active site of the deadenylase and thus increasing the efficiency with which this distributive enzyme degrades oligo(A) RNAs.</text>
</comment>
<gene>
    <name evidence="7" type="primary">PAN3</name>
    <name evidence="11" type="ORF">INT46_002004</name>
</gene>
<evidence type="ECO:0000256" key="6">
    <source>
        <dbReference type="ARBA" id="ARBA00023054"/>
    </source>
</evidence>
<dbReference type="InterPro" id="IPR030844">
    <property type="entry name" value="PAN3"/>
</dbReference>
<dbReference type="GO" id="GO:0005524">
    <property type="term" value="F:ATP binding"/>
    <property type="evidence" value="ECO:0007669"/>
    <property type="project" value="UniProtKB-UniRule"/>
</dbReference>
<keyword evidence="5 7" id="KW-0067">ATP-binding</keyword>
<feature type="coiled-coil region" evidence="7">
    <location>
        <begin position="565"/>
        <end position="603"/>
    </location>
</feature>
<protein>
    <recommendedName>
        <fullName evidence="7">PAN2-PAN3 deadenylation complex subunit PAN3</fullName>
    </recommendedName>
    <alternativeName>
        <fullName evidence="7">PAB1P-dependent poly(A)-specific ribonuclease</fullName>
    </alternativeName>
    <alternativeName>
        <fullName evidence="7">Poly(A)-nuclease deadenylation complex subunit 3</fullName>
        <shortName evidence="7">PAN deadenylation complex subunit 3</shortName>
    </alternativeName>
</protein>
<evidence type="ECO:0000256" key="2">
    <source>
        <dbReference type="ARBA" id="ARBA00022490"/>
    </source>
</evidence>
<keyword evidence="3 7" id="KW-0507">mRNA processing</keyword>
<dbReference type="Gene3D" id="1.20.5.5160">
    <property type="match status" value="1"/>
</dbReference>
<evidence type="ECO:0000259" key="10">
    <source>
        <dbReference type="PROSITE" id="PS50103"/>
    </source>
</evidence>
<feature type="region of interest" description="Knob domain" evidence="7">
    <location>
        <begin position="604"/>
        <end position="698"/>
    </location>
</feature>
<dbReference type="AlphaFoldDB" id="A0A8H7R1C8"/>
<dbReference type="FunFam" id="1.10.287.3700:FF:000001">
    <property type="entry name" value="PAN2-PAN3 deadenylation complex subunit PAN3"/>
    <property type="match status" value="1"/>
</dbReference>
<feature type="region of interest" description="Disordered" evidence="9">
    <location>
        <begin position="148"/>
        <end position="205"/>
    </location>
</feature>
<dbReference type="Pfam" id="PF18101">
    <property type="entry name" value="Pan3_CK"/>
    <property type="match status" value="1"/>
</dbReference>
<evidence type="ECO:0000256" key="7">
    <source>
        <dbReference type="HAMAP-Rule" id="MF_03181"/>
    </source>
</evidence>
<dbReference type="GO" id="GO:0008143">
    <property type="term" value="F:poly(A) binding"/>
    <property type="evidence" value="ECO:0007669"/>
    <property type="project" value="TreeGrafter"/>
</dbReference>
<dbReference type="GO" id="GO:0000289">
    <property type="term" value="P:nuclear-transcribed mRNA poly(A) tail shortening"/>
    <property type="evidence" value="ECO:0007669"/>
    <property type="project" value="UniProtKB-UniRule"/>
</dbReference>
<comment type="similarity">
    <text evidence="7">Belongs to the protein kinase superfamily. PAN3 family.</text>
</comment>
<evidence type="ECO:0000313" key="11">
    <source>
        <dbReference type="EMBL" id="KAG2202075.1"/>
    </source>
</evidence>
<dbReference type="GO" id="GO:0000932">
    <property type="term" value="C:P-body"/>
    <property type="evidence" value="ECO:0007669"/>
    <property type="project" value="TreeGrafter"/>
</dbReference>
<keyword evidence="12" id="KW-1185">Reference proteome</keyword>
<organism evidence="11 12">
    <name type="scientific">Mucor plumbeus</name>
    <dbReference type="NCBI Taxonomy" id="97098"/>
    <lineage>
        <taxon>Eukaryota</taxon>
        <taxon>Fungi</taxon>
        <taxon>Fungi incertae sedis</taxon>
        <taxon>Mucoromycota</taxon>
        <taxon>Mucoromycotina</taxon>
        <taxon>Mucoromycetes</taxon>
        <taxon>Mucorales</taxon>
        <taxon>Mucorineae</taxon>
        <taxon>Mucoraceae</taxon>
        <taxon>Mucor</taxon>
    </lineage>
</organism>
<dbReference type="GO" id="GO:0006397">
    <property type="term" value="P:mRNA processing"/>
    <property type="evidence" value="ECO:0007669"/>
    <property type="project" value="UniProtKB-KW"/>
</dbReference>
<dbReference type="Pfam" id="PF25586">
    <property type="entry name" value="zf-CCCH_PAN3"/>
    <property type="match status" value="1"/>
</dbReference>
<feature type="region of interest" description="Disordered" evidence="9">
    <location>
        <begin position="224"/>
        <end position="249"/>
    </location>
</feature>
<sequence>MQKSNSGQIVIPSKAPSVIPIVNPTLEGEATEKTTKVVLKPPLKGSINGKRLCRNVIIHGYCKYEGKGCEFNHDTNKPTSPQASPENKSKNRNLATIPFQAVSSVSADSVNAPEFVPRFAVDSSTVSTPTAKETNVIDFASLDPSITNQQHSYQPEQPNISSITNGFSQFGLTNDTNGNTTPQQQQPLQQQLQQHQQQQQQQQQHQHQQQKQQQQQQQQQQQHQQHQQQQQQQQQQPQSPSQMLAGLGMVPSTQMDPYFYMNQQPVYPRQPLQHHLYSAPLPHVSNLPPHQRTVQSFFIPDNLREQLTQRNEAQLMTTPARDLGLPMEVHVYHSLYPLDAHGEKSSSFYGHPSSVYKATCSVDGRTYALVRIEGFRLVNELAMQVVEAWRRIRHCNIVSIREAFTTRAFGDSSQGQAALYNSQLQQPNGNPRLIPETTIWSYITQIASALKAVHGSGLAARVIDPKKILITGKNRIRLSGASILDVLQYDGVLNVARQQQEDLLSFGKLIIALACNSLQSFTDIAQSFEYIARFYSPDLKNVILYLLSKPLPTKDIDEVIVMIGPRILHEINCSQYYNDELESELARELENGRLVRLMAKMGFINERPEFDMDPGWSETGDRYLIKLFRDYVFHQVDENGRPVVDMVHVLACLNKLDAGLEEKIMLMSRDEQSCLIVSFKEIKNCIISAFTDLTSGRK</sequence>
<feature type="binding site" evidence="7">
    <location>
        <begin position="466"/>
        <end position="467"/>
    </location>
    <ligand>
        <name>ATP</name>
        <dbReference type="ChEBI" id="CHEBI:30616"/>
    </ligand>
</feature>
<comment type="domain">
    <text evidence="7">The N-terminal zinc finger binds to poly(A) RNA.</text>
</comment>
<comment type="domain">
    <text evidence="7">The pseudokinase domain, the coiled-coil (CC), and C-terminal knob domain (CK) form a structural unit (PKC) that forms an extensive high-affinity interaction surface for PAN2.</text>
</comment>
<dbReference type="Gene3D" id="1.10.287.3700">
    <property type="match status" value="1"/>
</dbReference>
<accession>A0A8H7R1C8</accession>
<proteinExistence type="inferred from homology"/>
<evidence type="ECO:0000256" key="5">
    <source>
        <dbReference type="ARBA" id="ARBA00022840"/>
    </source>
</evidence>
<dbReference type="Gene3D" id="1.10.510.10">
    <property type="entry name" value="Transferase(Phosphotransferase) domain 1"/>
    <property type="match status" value="1"/>
</dbReference>
<comment type="subcellular location">
    <subcellularLocation>
        <location evidence="1 7">Cytoplasm</location>
    </subcellularLocation>
</comment>